<proteinExistence type="predicted"/>
<dbReference type="Proteomes" id="UP000276133">
    <property type="component" value="Unassembled WGS sequence"/>
</dbReference>
<evidence type="ECO:0000313" key="1">
    <source>
        <dbReference type="EMBL" id="RNA11640.1"/>
    </source>
</evidence>
<dbReference type="EMBL" id="REGN01005902">
    <property type="protein sequence ID" value="RNA11640.1"/>
    <property type="molecule type" value="Genomic_DNA"/>
</dbReference>
<keyword evidence="2" id="KW-1185">Reference proteome</keyword>
<gene>
    <name evidence="1" type="ORF">BpHYR1_015196</name>
</gene>
<reference evidence="1 2" key="1">
    <citation type="journal article" date="2018" name="Sci. Rep.">
        <title>Genomic signatures of local adaptation to the degree of environmental predictability in rotifers.</title>
        <authorList>
            <person name="Franch-Gras L."/>
            <person name="Hahn C."/>
            <person name="Garcia-Roger E.M."/>
            <person name="Carmona M.J."/>
            <person name="Serra M."/>
            <person name="Gomez A."/>
        </authorList>
    </citation>
    <scope>NUCLEOTIDE SEQUENCE [LARGE SCALE GENOMIC DNA]</scope>
    <source>
        <strain evidence="1">HYR1</strain>
    </source>
</reference>
<accession>A0A3M7QJZ1</accession>
<organism evidence="1 2">
    <name type="scientific">Brachionus plicatilis</name>
    <name type="common">Marine rotifer</name>
    <name type="synonym">Brachionus muelleri</name>
    <dbReference type="NCBI Taxonomy" id="10195"/>
    <lineage>
        <taxon>Eukaryota</taxon>
        <taxon>Metazoa</taxon>
        <taxon>Spiralia</taxon>
        <taxon>Gnathifera</taxon>
        <taxon>Rotifera</taxon>
        <taxon>Eurotatoria</taxon>
        <taxon>Monogononta</taxon>
        <taxon>Pseudotrocha</taxon>
        <taxon>Ploima</taxon>
        <taxon>Brachionidae</taxon>
        <taxon>Brachionus</taxon>
    </lineage>
</organism>
<comment type="caution">
    <text evidence="1">The sequence shown here is derived from an EMBL/GenBank/DDBJ whole genome shotgun (WGS) entry which is preliminary data.</text>
</comment>
<protein>
    <submittedName>
        <fullName evidence="1">Uncharacterized protein</fullName>
    </submittedName>
</protein>
<dbReference type="AlphaFoldDB" id="A0A3M7QJZ1"/>
<sequence>MRQNPPSYGLDDNFKKKFLEYLSKTIILNAKCCIKFPLNFIEMQNSEKLQKSNVLFLITSEKDC</sequence>
<name>A0A3M7QJZ1_BRAPC</name>
<evidence type="ECO:0000313" key="2">
    <source>
        <dbReference type="Proteomes" id="UP000276133"/>
    </source>
</evidence>